<dbReference type="STRING" id="215243.A0A0D2DCH0"/>
<dbReference type="EMBL" id="KN847338">
    <property type="protein sequence ID" value="KIW40793.1"/>
    <property type="molecule type" value="Genomic_DNA"/>
</dbReference>
<dbReference type="InterPro" id="IPR001138">
    <property type="entry name" value="Zn2Cys6_DnaBD"/>
</dbReference>
<keyword evidence="10" id="KW-1185">Reference proteome</keyword>
<protein>
    <recommendedName>
        <fullName evidence="8">Zn(2)-C6 fungal-type domain-containing protein</fullName>
    </recommendedName>
</protein>
<dbReference type="PANTHER" id="PTHR31845">
    <property type="entry name" value="FINGER DOMAIN PROTEIN, PUTATIVE-RELATED"/>
    <property type="match status" value="1"/>
</dbReference>
<dbReference type="PROSITE" id="PS00463">
    <property type="entry name" value="ZN2_CY6_FUNGAL_1"/>
    <property type="match status" value="1"/>
</dbReference>
<dbReference type="GO" id="GO:0000976">
    <property type="term" value="F:transcription cis-regulatory region binding"/>
    <property type="evidence" value="ECO:0007669"/>
    <property type="project" value="TreeGrafter"/>
</dbReference>
<keyword evidence="2" id="KW-0479">Metal-binding</keyword>
<keyword evidence="6" id="KW-0539">Nucleus</keyword>
<dbReference type="PROSITE" id="PS50048">
    <property type="entry name" value="ZN2_CY6_FUNGAL_2"/>
    <property type="match status" value="1"/>
</dbReference>
<evidence type="ECO:0000256" key="3">
    <source>
        <dbReference type="ARBA" id="ARBA00023015"/>
    </source>
</evidence>
<dbReference type="InterPro" id="IPR036864">
    <property type="entry name" value="Zn2-C6_fun-type_DNA-bd_sf"/>
</dbReference>
<dbReference type="InterPro" id="IPR051089">
    <property type="entry name" value="prtT"/>
</dbReference>
<dbReference type="PANTHER" id="PTHR31845:SF39">
    <property type="entry name" value="TRANSCRIPTION FACTOR PBCR-RELATED"/>
    <property type="match status" value="1"/>
</dbReference>
<evidence type="ECO:0000256" key="5">
    <source>
        <dbReference type="ARBA" id="ARBA00023163"/>
    </source>
</evidence>
<feature type="domain" description="Zn(2)-C6 fungal-type" evidence="8">
    <location>
        <begin position="39"/>
        <end position="72"/>
    </location>
</feature>
<dbReference type="GO" id="GO:0005634">
    <property type="term" value="C:nucleus"/>
    <property type="evidence" value="ECO:0007669"/>
    <property type="project" value="UniProtKB-SubCell"/>
</dbReference>
<dbReference type="GO" id="GO:0008270">
    <property type="term" value="F:zinc ion binding"/>
    <property type="evidence" value="ECO:0007669"/>
    <property type="project" value="InterPro"/>
</dbReference>
<dbReference type="SMART" id="SM00066">
    <property type="entry name" value="GAL4"/>
    <property type="match status" value="1"/>
</dbReference>
<evidence type="ECO:0000256" key="6">
    <source>
        <dbReference type="ARBA" id="ARBA00023242"/>
    </source>
</evidence>
<dbReference type="Pfam" id="PF04082">
    <property type="entry name" value="Fungal_trans"/>
    <property type="match status" value="1"/>
</dbReference>
<evidence type="ECO:0000256" key="4">
    <source>
        <dbReference type="ARBA" id="ARBA00023125"/>
    </source>
</evidence>
<dbReference type="Proteomes" id="UP000053342">
    <property type="component" value="Unassembled WGS sequence"/>
</dbReference>
<dbReference type="GeneID" id="27360040"/>
<feature type="compositionally biased region" description="Low complexity" evidence="7">
    <location>
        <begin position="1"/>
        <end position="14"/>
    </location>
</feature>
<dbReference type="SUPFAM" id="SSF57701">
    <property type="entry name" value="Zn2/Cys6 DNA-binding domain"/>
    <property type="match status" value="1"/>
</dbReference>
<feature type="region of interest" description="Disordered" evidence="7">
    <location>
        <begin position="1"/>
        <end position="38"/>
    </location>
</feature>
<sequence>MSPTDDPGSHSAGSDDSDDGEQQHETSPQNAKKPRSSRACVACRRMKTRCEIDEALGTACKLCIRARRQCIMQTLPRRRKRKTTERVADLERKINTLTALLASNESVHSGDPSPGSGGESISSRHKSQDPEQTADNSQTLIGKALSRGLLDWPTACKAFDRYRKEMCLYFPFVVFPATTDASMVKEQQPLLFFAICTVAMATMRGPVNPELWDMLTRDLALRIMYRAERSLELVQVLLIHISWYTRGKEMRELNFNQMIHIACAMGLDIGLGRRSHKSVQSDDPHRLESLAGRRAWLGCYYMGTNIAMSLRHPAAIRWSVYIEECLDVLSSAPSALPSDRWLCDLIRIQHIAEDASMVFSMDDPGSVISFRDVKTQYHIGGFHQQLEQWRRHAHSNLHQGFVRHIEATTTLYVNEVAIHSEHNIDELRSPLRPPAQNEALSHDYNATSSTESQFAPARIECLFTCLSAIHNCFDALLSMDISTLATLPNFFLVRTGYAARALRKLLSICENQAALTGQFQINVKDLKFEEYMTSLIHLLARIHEETNAHVARAFCLVITQIKQHGLKSLKPSIFTDCTAKLPQIDAQLEKEGFQGSGFGPSTTGPPKVATTASAISGKQMPSISEVSYGAVSAPPQMPLELQSSSWLDSTATGGSLPLWQAGSFDAGMTGDDLQWFEQDFPFDDIEMYPIEDPNYAVENSTFHQTYPS</sequence>
<reference evidence="9 10" key="1">
    <citation type="submission" date="2015-01" db="EMBL/GenBank/DDBJ databases">
        <title>The Genome Sequence of Exophiala oligosperma CBS72588.</title>
        <authorList>
            <consortium name="The Broad Institute Genomics Platform"/>
            <person name="Cuomo C."/>
            <person name="de Hoog S."/>
            <person name="Gorbushina A."/>
            <person name="Stielow B."/>
            <person name="Teixiera M."/>
            <person name="Abouelleil A."/>
            <person name="Chapman S.B."/>
            <person name="Priest M."/>
            <person name="Young S.K."/>
            <person name="Wortman J."/>
            <person name="Nusbaum C."/>
            <person name="Birren B."/>
        </authorList>
    </citation>
    <scope>NUCLEOTIDE SEQUENCE [LARGE SCALE GENOMIC DNA]</scope>
    <source>
        <strain evidence="9 10">CBS 72588</strain>
    </source>
</reference>
<comment type="subcellular location">
    <subcellularLocation>
        <location evidence="1">Nucleus</location>
    </subcellularLocation>
</comment>
<keyword evidence="5" id="KW-0804">Transcription</keyword>
<proteinExistence type="predicted"/>
<gene>
    <name evidence="9" type="ORF">PV06_07966</name>
</gene>
<dbReference type="InterPro" id="IPR007219">
    <property type="entry name" value="XnlR_reg_dom"/>
</dbReference>
<keyword evidence="3" id="KW-0805">Transcription regulation</keyword>
<dbReference type="GO" id="GO:0000981">
    <property type="term" value="F:DNA-binding transcription factor activity, RNA polymerase II-specific"/>
    <property type="evidence" value="ECO:0007669"/>
    <property type="project" value="InterPro"/>
</dbReference>
<dbReference type="Gene3D" id="4.10.240.10">
    <property type="entry name" value="Zn(2)-C6 fungal-type DNA-binding domain"/>
    <property type="match status" value="1"/>
</dbReference>
<dbReference type="GO" id="GO:0006351">
    <property type="term" value="P:DNA-templated transcription"/>
    <property type="evidence" value="ECO:0007669"/>
    <property type="project" value="InterPro"/>
</dbReference>
<dbReference type="CDD" id="cd12148">
    <property type="entry name" value="fungal_TF_MHR"/>
    <property type="match status" value="1"/>
</dbReference>
<evidence type="ECO:0000313" key="10">
    <source>
        <dbReference type="Proteomes" id="UP000053342"/>
    </source>
</evidence>
<name>A0A0D2DCH0_9EURO</name>
<keyword evidence="4" id="KW-0238">DNA-binding</keyword>
<organism evidence="9 10">
    <name type="scientific">Exophiala oligosperma</name>
    <dbReference type="NCBI Taxonomy" id="215243"/>
    <lineage>
        <taxon>Eukaryota</taxon>
        <taxon>Fungi</taxon>
        <taxon>Dikarya</taxon>
        <taxon>Ascomycota</taxon>
        <taxon>Pezizomycotina</taxon>
        <taxon>Eurotiomycetes</taxon>
        <taxon>Chaetothyriomycetidae</taxon>
        <taxon>Chaetothyriales</taxon>
        <taxon>Herpotrichiellaceae</taxon>
        <taxon>Exophiala</taxon>
    </lineage>
</organism>
<dbReference type="RefSeq" id="XP_016261009.1">
    <property type="nucleotide sequence ID" value="XM_016409255.1"/>
</dbReference>
<evidence type="ECO:0000256" key="2">
    <source>
        <dbReference type="ARBA" id="ARBA00022723"/>
    </source>
</evidence>
<feature type="region of interest" description="Disordered" evidence="7">
    <location>
        <begin position="101"/>
        <end position="137"/>
    </location>
</feature>
<dbReference type="VEuPathDB" id="FungiDB:PV06_07966"/>
<dbReference type="OrthoDB" id="8062037at2759"/>
<dbReference type="AlphaFoldDB" id="A0A0D2DCH0"/>
<evidence type="ECO:0000259" key="8">
    <source>
        <dbReference type="PROSITE" id="PS50048"/>
    </source>
</evidence>
<evidence type="ECO:0000256" key="1">
    <source>
        <dbReference type="ARBA" id="ARBA00004123"/>
    </source>
</evidence>
<evidence type="ECO:0000256" key="7">
    <source>
        <dbReference type="SAM" id="MobiDB-lite"/>
    </source>
</evidence>
<dbReference type="CDD" id="cd00067">
    <property type="entry name" value="GAL4"/>
    <property type="match status" value="1"/>
</dbReference>
<dbReference type="HOGENOM" id="CLU_006524_0_2_1"/>
<evidence type="ECO:0000313" key="9">
    <source>
        <dbReference type="EMBL" id="KIW40793.1"/>
    </source>
</evidence>
<accession>A0A0D2DCH0</accession>